<dbReference type="SUPFAM" id="SSF48452">
    <property type="entry name" value="TPR-like"/>
    <property type="match status" value="1"/>
</dbReference>
<organism evidence="2 3">
    <name type="scientific">Sphingobacterium kyonggiense</name>
    <dbReference type="NCBI Taxonomy" id="714075"/>
    <lineage>
        <taxon>Bacteria</taxon>
        <taxon>Pseudomonadati</taxon>
        <taxon>Bacteroidota</taxon>
        <taxon>Sphingobacteriia</taxon>
        <taxon>Sphingobacteriales</taxon>
        <taxon>Sphingobacteriaceae</taxon>
        <taxon>Sphingobacterium</taxon>
    </lineage>
</organism>
<proteinExistence type="predicted"/>
<evidence type="ECO:0000313" key="3">
    <source>
        <dbReference type="Proteomes" id="UP001500101"/>
    </source>
</evidence>
<dbReference type="InterPro" id="IPR011990">
    <property type="entry name" value="TPR-like_helical_dom_sf"/>
</dbReference>
<reference evidence="3" key="1">
    <citation type="journal article" date="2019" name="Int. J. Syst. Evol. Microbiol.">
        <title>The Global Catalogue of Microorganisms (GCM) 10K type strain sequencing project: providing services to taxonomists for standard genome sequencing and annotation.</title>
        <authorList>
            <consortium name="The Broad Institute Genomics Platform"/>
            <consortium name="The Broad Institute Genome Sequencing Center for Infectious Disease"/>
            <person name="Wu L."/>
            <person name="Ma J."/>
        </authorList>
    </citation>
    <scope>NUCLEOTIDE SEQUENCE [LARGE SCALE GENOMIC DNA]</scope>
    <source>
        <strain evidence="3">JCM 16704</strain>
    </source>
</reference>
<keyword evidence="1" id="KW-0472">Membrane</keyword>
<dbReference type="RefSeq" id="WP_344673919.1">
    <property type="nucleotide sequence ID" value="NZ_BAAAZI010000006.1"/>
</dbReference>
<name>A0ABP7YKT1_9SPHI</name>
<comment type="caution">
    <text evidence="2">The sequence shown here is derived from an EMBL/GenBank/DDBJ whole genome shotgun (WGS) entry which is preliminary data.</text>
</comment>
<evidence type="ECO:0000256" key="1">
    <source>
        <dbReference type="SAM" id="Phobius"/>
    </source>
</evidence>
<gene>
    <name evidence="2" type="ORF">GCM10022216_14120</name>
</gene>
<dbReference type="EMBL" id="BAAAZI010000006">
    <property type="protein sequence ID" value="GAA4137780.1"/>
    <property type="molecule type" value="Genomic_DNA"/>
</dbReference>
<sequence>MKTRDELIQDYIDQVLTDADQKEFDALFAGDETFREELNLQQQIHASLADRLISKEDELRRTLTSVEQDYRSKQKGTVVHWRKWIIPIVAAACLLVIAKVFLFPAARYYEIPEMRSEIVRGQESPKLLTYEEAVKAFNAKEYAHSSSVLQSLTDENPDVVQYAYYLGLSKLGEGKYRESVGVLNRVADGESIFQQDANYYVAVAYHELGQDDEARERLANIQTTSKIFPKAKELLKRLK</sequence>
<feature type="transmembrane region" description="Helical" evidence="1">
    <location>
        <begin position="84"/>
        <end position="106"/>
    </location>
</feature>
<evidence type="ECO:0008006" key="4">
    <source>
        <dbReference type="Google" id="ProtNLM"/>
    </source>
</evidence>
<evidence type="ECO:0000313" key="2">
    <source>
        <dbReference type="EMBL" id="GAA4137780.1"/>
    </source>
</evidence>
<accession>A0ABP7YKT1</accession>
<dbReference type="Gene3D" id="1.25.40.10">
    <property type="entry name" value="Tetratricopeptide repeat domain"/>
    <property type="match status" value="1"/>
</dbReference>
<keyword evidence="1" id="KW-0812">Transmembrane</keyword>
<keyword evidence="3" id="KW-1185">Reference proteome</keyword>
<protein>
    <recommendedName>
        <fullName evidence="4">Tetratricopeptide repeat protein</fullName>
    </recommendedName>
</protein>
<keyword evidence="1" id="KW-1133">Transmembrane helix</keyword>
<dbReference type="Proteomes" id="UP001500101">
    <property type="component" value="Unassembled WGS sequence"/>
</dbReference>